<evidence type="ECO:0000256" key="2">
    <source>
        <dbReference type="ARBA" id="ARBA00022737"/>
    </source>
</evidence>
<dbReference type="GeneID" id="112466758"/>
<keyword evidence="2" id="KW-0677">Repeat</keyword>
<dbReference type="PRINTS" id="PR00320">
    <property type="entry name" value="GPROTEINBRPT"/>
</dbReference>
<dbReference type="SMART" id="SM00320">
    <property type="entry name" value="WD40"/>
    <property type="match status" value="5"/>
</dbReference>
<protein>
    <submittedName>
        <fullName evidence="5">F-box/WD repeat-containing protein 9-like isoform X4</fullName>
    </submittedName>
</protein>
<reference evidence="5" key="1">
    <citation type="submission" date="2025-08" db="UniProtKB">
        <authorList>
            <consortium name="RefSeq"/>
        </authorList>
    </citation>
    <scope>IDENTIFICATION</scope>
    <source>
        <tissue evidence="5">Whole body</tissue>
    </source>
</reference>
<dbReference type="InterPro" id="IPR001680">
    <property type="entry name" value="WD40_rpt"/>
</dbReference>
<feature type="repeat" description="WD" evidence="3">
    <location>
        <begin position="284"/>
        <end position="314"/>
    </location>
</feature>
<name>A0A6J1RDC6_9HYME</name>
<evidence type="ECO:0000256" key="3">
    <source>
        <dbReference type="PROSITE-ProRule" id="PRU00221"/>
    </source>
</evidence>
<dbReference type="Proteomes" id="UP000504618">
    <property type="component" value="Unplaced"/>
</dbReference>
<keyword evidence="4" id="KW-1185">Reference proteome</keyword>
<dbReference type="InterPro" id="IPR020472">
    <property type="entry name" value="WD40_PAC1"/>
</dbReference>
<evidence type="ECO:0000313" key="4">
    <source>
        <dbReference type="Proteomes" id="UP000504618"/>
    </source>
</evidence>
<evidence type="ECO:0000313" key="5">
    <source>
        <dbReference type="RefSeq" id="XP_024890795.1"/>
    </source>
</evidence>
<keyword evidence="1 3" id="KW-0853">WD repeat</keyword>
<dbReference type="GO" id="GO:1990234">
    <property type="term" value="C:transferase complex"/>
    <property type="evidence" value="ECO:0007669"/>
    <property type="project" value="UniProtKB-ARBA"/>
</dbReference>
<dbReference type="PROSITE" id="PS50082">
    <property type="entry name" value="WD_REPEATS_2"/>
    <property type="match status" value="2"/>
</dbReference>
<proteinExistence type="predicted"/>
<dbReference type="InterPro" id="IPR036322">
    <property type="entry name" value="WD40_repeat_dom_sf"/>
</dbReference>
<organism evidence="4 5">
    <name type="scientific">Temnothorax curvispinosus</name>
    <dbReference type="NCBI Taxonomy" id="300111"/>
    <lineage>
        <taxon>Eukaryota</taxon>
        <taxon>Metazoa</taxon>
        <taxon>Ecdysozoa</taxon>
        <taxon>Arthropoda</taxon>
        <taxon>Hexapoda</taxon>
        <taxon>Insecta</taxon>
        <taxon>Pterygota</taxon>
        <taxon>Neoptera</taxon>
        <taxon>Endopterygota</taxon>
        <taxon>Hymenoptera</taxon>
        <taxon>Apocrita</taxon>
        <taxon>Aculeata</taxon>
        <taxon>Formicoidea</taxon>
        <taxon>Formicidae</taxon>
        <taxon>Myrmicinae</taxon>
        <taxon>Temnothorax</taxon>
    </lineage>
</organism>
<dbReference type="Gene3D" id="2.130.10.10">
    <property type="entry name" value="YVTN repeat-like/Quinoprotein amine dehydrogenase"/>
    <property type="match status" value="2"/>
</dbReference>
<dbReference type="PANTHER" id="PTHR22847:SF637">
    <property type="entry name" value="WD REPEAT DOMAIN 5B"/>
    <property type="match status" value="1"/>
</dbReference>
<dbReference type="AlphaFoldDB" id="A0A6J1RDC6"/>
<accession>A0A6J1RDC6</accession>
<sequence length="365" mass="41695">MDDSLWKARINHIWPDVSYTLLRPVITARIDKQFWKLSCIEIEKETALWEQQDSMEKLEFGTTILVDVILLRNVNEITYIVGASDDNLVYYKLLSHEEIPSCKGKKYSSQSIFAHNSAIRDLTAINNTIYSCSFDETVKSWELTNTGLLWKSTYNLHREDRLDSSLWCMSSCRETNLFATGSFYGTVHVFDSRSGDRSIATYRPHSVIVTKLAMNAEHILSVSKDNTMSVWDQRAGRTMKSITFPGEGVPMSVSMRRDWVFIGDSRAKLHLVNPNNFEVVESYSTKHTEDITGVRLTHGCLITSSMDRTVRIWSPTDPPKPIATLHTKFGIFSMDYLNDTLAVSGCNKIVVWRPKTTCKTKHQLL</sequence>
<dbReference type="InterPro" id="IPR015943">
    <property type="entry name" value="WD40/YVTN_repeat-like_dom_sf"/>
</dbReference>
<dbReference type="SUPFAM" id="SSF50978">
    <property type="entry name" value="WD40 repeat-like"/>
    <property type="match status" value="1"/>
</dbReference>
<evidence type="ECO:0000256" key="1">
    <source>
        <dbReference type="ARBA" id="ARBA00022574"/>
    </source>
</evidence>
<feature type="repeat" description="WD" evidence="3">
    <location>
        <begin position="202"/>
        <end position="241"/>
    </location>
</feature>
<dbReference type="PANTHER" id="PTHR22847">
    <property type="entry name" value="WD40 REPEAT PROTEIN"/>
    <property type="match status" value="1"/>
</dbReference>
<gene>
    <name evidence="5" type="primary">LOC112466758</name>
</gene>
<dbReference type="Pfam" id="PF00400">
    <property type="entry name" value="WD40"/>
    <property type="match status" value="2"/>
</dbReference>
<dbReference type="RefSeq" id="XP_024890795.1">
    <property type="nucleotide sequence ID" value="XM_025035027.1"/>
</dbReference>